<dbReference type="RefSeq" id="WP_190265616.1">
    <property type="nucleotide sequence ID" value="NZ_BAABAD010000003.1"/>
</dbReference>
<proteinExistence type="predicted"/>
<keyword evidence="4" id="KW-1185">Reference proteome</keyword>
<keyword evidence="2" id="KW-0812">Transmembrane</keyword>
<evidence type="ECO:0008006" key="5">
    <source>
        <dbReference type="Google" id="ProtNLM"/>
    </source>
</evidence>
<feature type="transmembrane region" description="Helical" evidence="2">
    <location>
        <begin position="265"/>
        <end position="293"/>
    </location>
</feature>
<accession>A0ABR7W6K3</accession>
<comment type="caution">
    <text evidence="3">The sequence shown here is derived from an EMBL/GenBank/DDBJ whole genome shotgun (WGS) entry which is preliminary data.</text>
</comment>
<feature type="transmembrane region" description="Helical" evidence="2">
    <location>
        <begin position="191"/>
        <end position="219"/>
    </location>
</feature>
<dbReference type="Proteomes" id="UP000602395">
    <property type="component" value="Unassembled WGS sequence"/>
</dbReference>
<evidence type="ECO:0000313" key="4">
    <source>
        <dbReference type="Proteomes" id="UP000602395"/>
    </source>
</evidence>
<keyword evidence="2" id="KW-0472">Membrane</keyword>
<protein>
    <recommendedName>
        <fullName evidence="5">DUF2267 domain-containing protein</fullName>
    </recommendedName>
</protein>
<feature type="region of interest" description="Disordered" evidence="1">
    <location>
        <begin position="350"/>
        <end position="376"/>
    </location>
</feature>
<evidence type="ECO:0000313" key="3">
    <source>
        <dbReference type="EMBL" id="MBD1318457.1"/>
    </source>
</evidence>
<dbReference type="EMBL" id="JACWMS010000001">
    <property type="protein sequence ID" value="MBD1318457.1"/>
    <property type="molecule type" value="Genomic_DNA"/>
</dbReference>
<name>A0ABR7W6K3_9ACTN</name>
<feature type="compositionally biased region" description="Basic and acidic residues" evidence="1">
    <location>
        <begin position="354"/>
        <end position="376"/>
    </location>
</feature>
<evidence type="ECO:0000256" key="2">
    <source>
        <dbReference type="SAM" id="Phobius"/>
    </source>
</evidence>
<keyword evidence="2" id="KW-1133">Transmembrane helix</keyword>
<feature type="transmembrane region" description="Helical" evidence="2">
    <location>
        <begin position="225"/>
        <end position="244"/>
    </location>
</feature>
<evidence type="ECO:0000256" key="1">
    <source>
        <dbReference type="SAM" id="MobiDB-lite"/>
    </source>
</evidence>
<reference evidence="3 4" key="1">
    <citation type="submission" date="2020-09" db="EMBL/GenBank/DDBJ databases">
        <title>Novel species in genus Gordonia.</title>
        <authorList>
            <person name="Zhang G."/>
        </authorList>
    </citation>
    <scope>NUCLEOTIDE SEQUENCE [LARGE SCALE GENOMIC DNA]</scope>
    <source>
        <strain evidence="3 4">ON-33</strain>
    </source>
</reference>
<sequence length="376" mass="40722">MDHPEQTVGDAGRRDVADRADADSWSVRIVADPGPPTATVDRIRTRLDKRLSEAAGIGSLTADTETLALNPDGGLLIPERGHALHDDASVVVVITEFPRTDRRRGLIAEVDHRQSTVVVSLPALGLATHRLLPVLVAAVTRIRTPAESKAPHGTRWQPGERDDIEFLAGRRLLSRTRMVAGMVRGNRPWRLIPTLTGLMAAAAATASFGVFYSSIWAMANALSPWRLAGLSVLSVVVMTVWLIANNRLWERGGSLPSARARLYNAATATTVLLNAAVLYVGLFVATACAALAVIDSGFLAQELGRPSASYRDYGYLAWLATSMGTVAGAVGSSADSYEDILSATYGYRERGRRRAEDDHERRIEASRETTRDEQET</sequence>
<organism evidence="3 4">
    <name type="scientific">Gordonia hankookensis</name>
    <dbReference type="NCBI Taxonomy" id="589403"/>
    <lineage>
        <taxon>Bacteria</taxon>
        <taxon>Bacillati</taxon>
        <taxon>Actinomycetota</taxon>
        <taxon>Actinomycetes</taxon>
        <taxon>Mycobacteriales</taxon>
        <taxon>Gordoniaceae</taxon>
        <taxon>Gordonia</taxon>
    </lineage>
</organism>
<gene>
    <name evidence="3" type="ORF">IDF66_02570</name>
</gene>